<dbReference type="Proteomes" id="UP000694044">
    <property type="component" value="Unassembled WGS sequence"/>
</dbReference>
<organism evidence="1 2">
    <name type="scientific">Phytophthora pseudosyringae</name>
    <dbReference type="NCBI Taxonomy" id="221518"/>
    <lineage>
        <taxon>Eukaryota</taxon>
        <taxon>Sar</taxon>
        <taxon>Stramenopiles</taxon>
        <taxon>Oomycota</taxon>
        <taxon>Peronosporomycetes</taxon>
        <taxon>Peronosporales</taxon>
        <taxon>Peronosporaceae</taxon>
        <taxon>Phytophthora</taxon>
    </lineage>
</organism>
<comment type="caution">
    <text evidence="1">The sequence shown here is derived from an EMBL/GenBank/DDBJ whole genome shotgun (WGS) entry which is preliminary data.</text>
</comment>
<protein>
    <submittedName>
        <fullName evidence="1">Uncharacterized protein</fullName>
    </submittedName>
</protein>
<proteinExistence type="predicted"/>
<evidence type="ECO:0000313" key="1">
    <source>
        <dbReference type="EMBL" id="KAG7380765.1"/>
    </source>
</evidence>
<dbReference type="EMBL" id="JAGDFM010000278">
    <property type="protein sequence ID" value="KAG7380765.1"/>
    <property type="molecule type" value="Genomic_DNA"/>
</dbReference>
<evidence type="ECO:0000313" key="2">
    <source>
        <dbReference type="Proteomes" id="UP000694044"/>
    </source>
</evidence>
<keyword evidence="2" id="KW-1185">Reference proteome</keyword>
<gene>
    <name evidence="1" type="ORF">PHYPSEUDO_006819</name>
</gene>
<accession>A0A8T1VHR4</accession>
<reference evidence="1" key="1">
    <citation type="submission" date="2021-02" db="EMBL/GenBank/DDBJ databases">
        <authorList>
            <person name="Palmer J.M."/>
        </authorList>
    </citation>
    <scope>NUCLEOTIDE SEQUENCE</scope>
    <source>
        <strain evidence="1">SCRP734</strain>
    </source>
</reference>
<name>A0A8T1VHR4_9STRA</name>
<dbReference type="AlphaFoldDB" id="A0A8T1VHR4"/>
<sequence length="112" mass="12016">MVGSADAHGRLQIVLATLGNFCLICRSCSGAWYELLVRMAGRTSQIPCILMTDRCLGVANTLFLIVGSIPVLPDIKSCCAWPIDSFAKSNIPPHASHVTDITAFGMLPRKLG</sequence>